<evidence type="ECO:0000259" key="1">
    <source>
        <dbReference type="PROSITE" id="PS50878"/>
    </source>
</evidence>
<sequence length="490" mass="57715">MERSRIRALRRRFQATSEPDERIRRKIYFKRELTKYKRTCIETKMAIFRDRLDKIFVVNTFDSFYRLIDDRFSTSRDLVQMLDDNGQEIDTHSKIREYILKFHFPIIDDDEILSVQSDKISEFDLVTEEEIISIFEDCKNDKSPGPDGLTMGIIKEIFFDNKSLFINLLNLCLYKGISPKVWKRANVALIPKSGKDLRLPNNYRPTCLLPVWDEENCFEFQYNVGVPQGSCLVPILFLLIADRLLRDLNTDDKTKVIMFADDILILTADSAVYRFSESTKIPLHKVSLWAENHRLKINPLKSVYTVFIKKLTRRPQILFQQSNIKFSSEIKYLGIVIDNKLSWIPHLNYLKKKSLTLQNKLIRFCRATWGVESEVVKEIYLRVTERILMYGSEIWYRDTAIINRKILSLQRNALRNITKTYKTVSTLSIQILAGIPPLDLSIKFHQEKFRLIKLKTDILINNELLIANNVNVPPPRVPPWRGRRIFWNIE</sequence>
<dbReference type="InterPro" id="IPR000477">
    <property type="entry name" value="RT_dom"/>
</dbReference>
<reference evidence="2 3" key="1">
    <citation type="journal article" date="2019" name="Sci. Rep.">
        <title>Orb-weaving spider Araneus ventricosus genome elucidates the spidroin gene catalogue.</title>
        <authorList>
            <person name="Kono N."/>
            <person name="Nakamura H."/>
            <person name="Ohtoshi R."/>
            <person name="Moran D.A.P."/>
            <person name="Shinohara A."/>
            <person name="Yoshida Y."/>
            <person name="Fujiwara M."/>
            <person name="Mori M."/>
            <person name="Tomita M."/>
            <person name="Arakawa K."/>
        </authorList>
    </citation>
    <scope>NUCLEOTIDE SEQUENCE [LARGE SCALE GENOMIC DNA]</scope>
</reference>
<dbReference type="SUPFAM" id="SSF56672">
    <property type="entry name" value="DNA/RNA polymerases"/>
    <property type="match status" value="1"/>
</dbReference>
<feature type="domain" description="Reverse transcriptase" evidence="1">
    <location>
        <begin position="1"/>
        <end position="337"/>
    </location>
</feature>
<dbReference type="OrthoDB" id="411823at2759"/>
<dbReference type="EMBL" id="BGPR01036004">
    <property type="protein sequence ID" value="GBO11071.1"/>
    <property type="molecule type" value="Genomic_DNA"/>
</dbReference>
<dbReference type="PROSITE" id="PS50878">
    <property type="entry name" value="RT_POL"/>
    <property type="match status" value="1"/>
</dbReference>
<organism evidence="2 3">
    <name type="scientific">Araneus ventricosus</name>
    <name type="common">Orbweaver spider</name>
    <name type="synonym">Epeira ventricosa</name>
    <dbReference type="NCBI Taxonomy" id="182803"/>
    <lineage>
        <taxon>Eukaryota</taxon>
        <taxon>Metazoa</taxon>
        <taxon>Ecdysozoa</taxon>
        <taxon>Arthropoda</taxon>
        <taxon>Chelicerata</taxon>
        <taxon>Arachnida</taxon>
        <taxon>Araneae</taxon>
        <taxon>Araneomorphae</taxon>
        <taxon>Entelegynae</taxon>
        <taxon>Araneoidea</taxon>
        <taxon>Araneidae</taxon>
        <taxon>Araneus</taxon>
    </lineage>
</organism>
<dbReference type="PANTHER" id="PTHR33481">
    <property type="entry name" value="REVERSE TRANSCRIPTASE"/>
    <property type="match status" value="1"/>
</dbReference>
<name>A0A4Y2UG64_ARAVE</name>
<accession>A0A4Y2UG64</accession>
<dbReference type="Proteomes" id="UP000499080">
    <property type="component" value="Unassembled WGS sequence"/>
</dbReference>
<proteinExistence type="predicted"/>
<dbReference type="InterPro" id="IPR043128">
    <property type="entry name" value="Rev_trsase/Diguanyl_cyclase"/>
</dbReference>
<dbReference type="GO" id="GO:0071897">
    <property type="term" value="P:DNA biosynthetic process"/>
    <property type="evidence" value="ECO:0007669"/>
    <property type="project" value="UniProtKB-ARBA"/>
</dbReference>
<dbReference type="Gene3D" id="3.30.70.270">
    <property type="match status" value="1"/>
</dbReference>
<gene>
    <name evidence="2" type="primary">R1A1-elementORF2_118</name>
    <name evidence="2" type="ORF">AVEN_61333_1</name>
</gene>
<evidence type="ECO:0000313" key="2">
    <source>
        <dbReference type="EMBL" id="GBO11071.1"/>
    </source>
</evidence>
<keyword evidence="3" id="KW-1185">Reference proteome</keyword>
<dbReference type="PANTHER" id="PTHR33481:SF1">
    <property type="entry name" value="ENDONUCLEASE_EXONUCLEASE_PHOSPHATASE DOMAIN-CONTAINING PROTEIN-RELATED"/>
    <property type="match status" value="1"/>
</dbReference>
<dbReference type="AlphaFoldDB" id="A0A4Y2UG64"/>
<evidence type="ECO:0000313" key="3">
    <source>
        <dbReference type="Proteomes" id="UP000499080"/>
    </source>
</evidence>
<protein>
    <recommendedName>
        <fullName evidence="1">Reverse transcriptase domain-containing protein</fullName>
    </recommendedName>
</protein>
<dbReference type="Pfam" id="PF00078">
    <property type="entry name" value="RVT_1"/>
    <property type="match status" value="1"/>
</dbReference>
<dbReference type="InterPro" id="IPR043502">
    <property type="entry name" value="DNA/RNA_pol_sf"/>
</dbReference>
<comment type="caution">
    <text evidence="2">The sequence shown here is derived from an EMBL/GenBank/DDBJ whole genome shotgun (WGS) entry which is preliminary data.</text>
</comment>